<dbReference type="Gene3D" id="3.10.110.10">
    <property type="entry name" value="Ubiquitin Conjugating Enzyme"/>
    <property type="match status" value="1"/>
</dbReference>
<dbReference type="STRING" id="34508.A0A4U5PH52"/>
<dbReference type="EC" id="2.3.2.34" evidence="7"/>
<evidence type="ECO:0000256" key="7">
    <source>
        <dbReference type="ARBA" id="ARBA00044047"/>
    </source>
</evidence>
<comment type="caution">
    <text evidence="11">The sequence shown here is derived from an EMBL/GenBank/DDBJ whole genome shotgun (WGS) entry which is preliminary data.</text>
</comment>
<dbReference type="PROSITE" id="PS50127">
    <property type="entry name" value="UBC_2"/>
    <property type="match status" value="1"/>
</dbReference>
<evidence type="ECO:0000256" key="8">
    <source>
        <dbReference type="PROSITE-ProRule" id="PRU10133"/>
    </source>
</evidence>
<dbReference type="FunFam" id="3.10.110.10:FF:000033">
    <property type="entry name" value="NEDD8-conjugating enzyme UBE2F"/>
    <property type="match status" value="1"/>
</dbReference>
<keyword evidence="5 9" id="KW-0067">ATP-binding</keyword>
<keyword evidence="12" id="KW-1185">Reference proteome</keyword>
<dbReference type="GO" id="GO:0005524">
    <property type="term" value="F:ATP binding"/>
    <property type="evidence" value="ECO:0007669"/>
    <property type="project" value="UniProtKB-UniRule"/>
</dbReference>
<evidence type="ECO:0000256" key="5">
    <source>
        <dbReference type="ARBA" id="ARBA00022840"/>
    </source>
</evidence>
<evidence type="ECO:0000256" key="4">
    <source>
        <dbReference type="ARBA" id="ARBA00022786"/>
    </source>
</evidence>
<keyword evidence="4 9" id="KW-0833">Ubl conjugation pathway</keyword>
<evidence type="ECO:0000313" key="12">
    <source>
        <dbReference type="Proteomes" id="UP000298663"/>
    </source>
</evidence>
<comment type="catalytic activity">
    <reaction evidence="6">
        <text>[E1 NEDD8-activating enzyme]-S-[NEDD8 protein]-yl-L-cysteine + [E2 NEDD8-conjugating enzyme]-L-cysteine = [E1 NEDD8-activating enzyme]-L-cysteine + [E2 NEDD8-conjugating enzyme]-S-[NEDD8-protein]-yl-L-cysteine.</text>
        <dbReference type="EC" id="2.3.2.34"/>
    </reaction>
</comment>
<evidence type="ECO:0000256" key="9">
    <source>
        <dbReference type="RuleBase" id="RU362109"/>
    </source>
</evidence>
<dbReference type="InterPro" id="IPR016135">
    <property type="entry name" value="UBQ-conjugating_enzyme/RWD"/>
</dbReference>
<keyword evidence="3 9" id="KW-0547">Nucleotide-binding</keyword>
<evidence type="ECO:0000313" key="11">
    <source>
        <dbReference type="EMBL" id="TKR95631.1"/>
    </source>
</evidence>
<dbReference type="PANTHER" id="PTHR24067">
    <property type="entry name" value="UBIQUITIN-CONJUGATING ENZYME E2"/>
    <property type="match status" value="1"/>
</dbReference>
<evidence type="ECO:0000259" key="10">
    <source>
        <dbReference type="PROSITE" id="PS50127"/>
    </source>
</evidence>
<dbReference type="InterPro" id="IPR050113">
    <property type="entry name" value="Ub_conjugating_enzyme"/>
</dbReference>
<proteinExistence type="inferred from homology"/>
<dbReference type="PROSITE" id="PS00183">
    <property type="entry name" value="UBC_1"/>
    <property type="match status" value="1"/>
</dbReference>
<comment type="similarity">
    <text evidence="9">Belongs to the ubiquitin-conjugating enzyme family.</text>
</comment>
<name>A0A4U5PH52_STECR</name>
<accession>A0A4U5PH52</accession>
<dbReference type="EMBL" id="AZBU02000002">
    <property type="protein sequence ID" value="TKR95631.1"/>
    <property type="molecule type" value="Genomic_DNA"/>
</dbReference>
<dbReference type="AlphaFoldDB" id="A0A4U5PH52"/>
<organism evidence="11 12">
    <name type="scientific">Steinernema carpocapsae</name>
    <name type="common">Entomopathogenic nematode</name>
    <dbReference type="NCBI Taxonomy" id="34508"/>
    <lineage>
        <taxon>Eukaryota</taxon>
        <taxon>Metazoa</taxon>
        <taxon>Ecdysozoa</taxon>
        <taxon>Nematoda</taxon>
        <taxon>Chromadorea</taxon>
        <taxon>Rhabditida</taxon>
        <taxon>Tylenchina</taxon>
        <taxon>Panagrolaimomorpha</taxon>
        <taxon>Strongyloidoidea</taxon>
        <taxon>Steinernematidae</taxon>
        <taxon>Steinernema</taxon>
    </lineage>
</organism>
<dbReference type="Proteomes" id="UP000298663">
    <property type="component" value="Unassembled WGS sequence"/>
</dbReference>
<sequence>MFNLQKRINGKDENKEYLGRRCNVRDKLLGQEVTELQKEFEKHPCIKLSFPNSPALHEMELEVTPTEGMYQIGRFRFSVSVPPEYNNVPPVVKCLTRVWHPNINEDGAICLSILRQNSLDDFGWLPTRRIKDVLMGLAALFGDLIDFDDPLNTEAAKQFKAEPERFKRKVSDYIYKYCKGDNSGRNRSNN</sequence>
<dbReference type="InterPro" id="IPR000608">
    <property type="entry name" value="UBC"/>
</dbReference>
<protein>
    <recommendedName>
        <fullName evidence="7">E2 NEDD8-conjugating enzyme</fullName>
        <ecNumber evidence="7">2.3.2.34</ecNumber>
    </recommendedName>
</protein>
<dbReference type="OrthoDB" id="10249039at2759"/>
<dbReference type="CDD" id="cd23794">
    <property type="entry name" value="UBCc_UBE2F_UBE2M"/>
    <property type="match status" value="1"/>
</dbReference>
<dbReference type="SUPFAM" id="SSF54495">
    <property type="entry name" value="UBC-like"/>
    <property type="match status" value="1"/>
</dbReference>
<evidence type="ECO:0000256" key="3">
    <source>
        <dbReference type="ARBA" id="ARBA00022741"/>
    </source>
</evidence>
<dbReference type="SMART" id="SM00212">
    <property type="entry name" value="UBCc"/>
    <property type="match status" value="1"/>
</dbReference>
<evidence type="ECO:0000256" key="6">
    <source>
        <dbReference type="ARBA" id="ARBA00043698"/>
    </source>
</evidence>
<dbReference type="InterPro" id="IPR023313">
    <property type="entry name" value="UBQ-conjugating_AS"/>
</dbReference>
<gene>
    <name evidence="11" type="ORF">L596_009772</name>
</gene>
<feature type="active site" description="Glycyl thioester intermediate" evidence="8">
    <location>
        <position position="110"/>
    </location>
</feature>
<keyword evidence="2" id="KW-0808">Transferase</keyword>
<comment type="pathway">
    <text evidence="1">Protein modification; protein neddylation.</text>
</comment>
<reference evidence="11 12" key="1">
    <citation type="journal article" date="2015" name="Genome Biol.">
        <title>Comparative genomics of Steinernema reveals deeply conserved gene regulatory networks.</title>
        <authorList>
            <person name="Dillman A.R."/>
            <person name="Macchietto M."/>
            <person name="Porter C.F."/>
            <person name="Rogers A."/>
            <person name="Williams B."/>
            <person name="Antoshechkin I."/>
            <person name="Lee M.M."/>
            <person name="Goodwin Z."/>
            <person name="Lu X."/>
            <person name="Lewis E.E."/>
            <person name="Goodrich-Blair H."/>
            <person name="Stock S.P."/>
            <person name="Adams B.J."/>
            <person name="Sternberg P.W."/>
            <person name="Mortazavi A."/>
        </authorList>
    </citation>
    <scope>NUCLEOTIDE SEQUENCE [LARGE SCALE GENOMIC DNA]</scope>
    <source>
        <strain evidence="11 12">ALL</strain>
    </source>
</reference>
<reference evidence="11 12" key="2">
    <citation type="journal article" date="2019" name="G3 (Bethesda)">
        <title>Hybrid Assembly of the Genome of the Entomopathogenic Nematode Steinernema carpocapsae Identifies the X-Chromosome.</title>
        <authorList>
            <person name="Serra L."/>
            <person name="Macchietto M."/>
            <person name="Macias-Munoz A."/>
            <person name="McGill C.J."/>
            <person name="Rodriguez I.M."/>
            <person name="Rodriguez B."/>
            <person name="Murad R."/>
            <person name="Mortazavi A."/>
        </authorList>
    </citation>
    <scope>NUCLEOTIDE SEQUENCE [LARGE SCALE GENOMIC DNA]</scope>
    <source>
        <strain evidence="11 12">ALL</strain>
    </source>
</reference>
<dbReference type="GO" id="GO:0045116">
    <property type="term" value="P:protein neddylation"/>
    <property type="evidence" value="ECO:0007669"/>
    <property type="project" value="UniProtKB-ARBA"/>
</dbReference>
<dbReference type="GO" id="GO:0061654">
    <property type="term" value="F:NEDD8 conjugating enzyme activity"/>
    <property type="evidence" value="ECO:0007669"/>
    <property type="project" value="UniProtKB-EC"/>
</dbReference>
<evidence type="ECO:0000256" key="2">
    <source>
        <dbReference type="ARBA" id="ARBA00022679"/>
    </source>
</evidence>
<feature type="domain" description="UBC core" evidence="10">
    <location>
        <begin position="24"/>
        <end position="179"/>
    </location>
</feature>
<evidence type="ECO:0000256" key="1">
    <source>
        <dbReference type="ARBA" id="ARBA00005032"/>
    </source>
</evidence>
<dbReference type="Pfam" id="PF00179">
    <property type="entry name" value="UQ_con"/>
    <property type="match status" value="1"/>
</dbReference>